<feature type="chain" id="PRO_5022735871" evidence="6">
    <location>
        <begin position="25"/>
        <end position="993"/>
    </location>
</feature>
<feature type="compositionally biased region" description="Pro residues" evidence="5">
    <location>
        <begin position="562"/>
        <end position="571"/>
    </location>
</feature>
<keyword evidence="9" id="KW-1185">Reference proteome</keyword>
<dbReference type="GO" id="GO:0005737">
    <property type="term" value="C:cytoplasm"/>
    <property type="evidence" value="ECO:0007669"/>
    <property type="project" value="TreeGrafter"/>
</dbReference>
<keyword evidence="4" id="KW-0472">Membrane</keyword>
<feature type="compositionally biased region" description="Pro residues" evidence="5">
    <location>
        <begin position="509"/>
        <end position="520"/>
    </location>
</feature>
<evidence type="ECO:0000256" key="6">
    <source>
        <dbReference type="SAM" id="SignalP"/>
    </source>
</evidence>
<dbReference type="PANTHER" id="PTHR12953:SF0">
    <property type="entry name" value="SUN DOMAIN-CONTAINING OSSIFICATION FACTOR"/>
    <property type="match status" value="1"/>
</dbReference>
<dbReference type="AlphaFoldDB" id="A0A5C3M4Z4"/>
<evidence type="ECO:0000256" key="2">
    <source>
        <dbReference type="ARBA" id="ARBA00022692"/>
    </source>
</evidence>
<dbReference type="EMBL" id="ML213596">
    <property type="protein sequence ID" value="TFK40479.1"/>
    <property type="molecule type" value="Genomic_DNA"/>
</dbReference>
<feature type="compositionally biased region" description="Pro residues" evidence="5">
    <location>
        <begin position="536"/>
        <end position="551"/>
    </location>
</feature>
<feature type="region of interest" description="Disordered" evidence="5">
    <location>
        <begin position="728"/>
        <end position="752"/>
    </location>
</feature>
<keyword evidence="6" id="KW-0732">Signal</keyword>
<feature type="compositionally biased region" description="Basic residues" evidence="5">
    <location>
        <begin position="728"/>
        <end position="741"/>
    </location>
</feature>
<evidence type="ECO:0000256" key="3">
    <source>
        <dbReference type="ARBA" id="ARBA00022989"/>
    </source>
</evidence>
<feature type="compositionally biased region" description="Polar residues" evidence="5">
    <location>
        <begin position="419"/>
        <end position="451"/>
    </location>
</feature>
<evidence type="ECO:0000256" key="5">
    <source>
        <dbReference type="SAM" id="MobiDB-lite"/>
    </source>
</evidence>
<feature type="compositionally biased region" description="Polar residues" evidence="5">
    <location>
        <begin position="787"/>
        <end position="798"/>
    </location>
</feature>
<feature type="compositionally biased region" description="Low complexity" evidence="5">
    <location>
        <begin position="521"/>
        <end position="535"/>
    </location>
</feature>
<gene>
    <name evidence="8" type="ORF">BDQ12DRAFT_711179</name>
</gene>
<comment type="subcellular location">
    <subcellularLocation>
        <location evidence="1">Endomembrane system</location>
    </subcellularLocation>
</comment>
<name>A0A5C3M4Z4_9AGAR</name>
<dbReference type="STRING" id="68775.A0A5C3M4Z4"/>
<accession>A0A5C3M4Z4</accession>
<feature type="signal peptide" evidence="6">
    <location>
        <begin position="1"/>
        <end position="24"/>
    </location>
</feature>
<feature type="region of interest" description="Disordered" evidence="5">
    <location>
        <begin position="416"/>
        <end position="468"/>
    </location>
</feature>
<dbReference type="OrthoDB" id="266334at2759"/>
<dbReference type="GO" id="GO:0034975">
    <property type="term" value="P:protein folding in endoplasmic reticulum"/>
    <property type="evidence" value="ECO:0007669"/>
    <property type="project" value="TreeGrafter"/>
</dbReference>
<proteinExistence type="predicted"/>
<feature type="region of interest" description="Disordered" evidence="5">
    <location>
        <begin position="939"/>
        <end position="993"/>
    </location>
</feature>
<dbReference type="Proteomes" id="UP000308652">
    <property type="component" value="Unassembled WGS sequence"/>
</dbReference>
<evidence type="ECO:0000259" key="7">
    <source>
        <dbReference type="PROSITE" id="PS51469"/>
    </source>
</evidence>
<dbReference type="GO" id="GO:0012505">
    <property type="term" value="C:endomembrane system"/>
    <property type="evidence" value="ECO:0007669"/>
    <property type="project" value="UniProtKB-SubCell"/>
</dbReference>
<protein>
    <submittedName>
        <fullName evidence="8">UNC-like C-terminal-domain-containing protein</fullName>
    </submittedName>
</protein>
<dbReference type="InterPro" id="IPR045120">
    <property type="entry name" value="Suco/Slp1-like"/>
</dbReference>
<evidence type="ECO:0000256" key="4">
    <source>
        <dbReference type="ARBA" id="ARBA00023136"/>
    </source>
</evidence>
<evidence type="ECO:0000313" key="8">
    <source>
        <dbReference type="EMBL" id="TFK40479.1"/>
    </source>
</evidence>
<feature type="region of interest" description="Disordered" evidence="5">
    <location>
        <begin position="509"/>
        <end position="578"/>
    </location>
</feature>
<sequence>MHSRWPSILPATLLLFLLASPVLSVPTSPNNLFRTITLQVPRQPDPPVCCLKPLPPLEPIDDDVLLSFEEWKAKQSTIQAETDAKAKTEKDALNRSVYAASGNGSGSALANGSDVVALSSDHASSSQGSASLADELSSSYEPVSPHFRVPLTDRFNYANLDCSARVHLSHRSAKSPSSILSSKKDRYMLSPCKPKGKGGEREQQFVVVELCDDIRIDTVQLANFEFFSGVFKDFTVSVAKTYTIDMDGWTIVGTYQAKNVRGVQSFHPPTSLGDFYRYLRIDFHSHYGNEYYCPVSLLRVYGLTHLEQWKWDIWEAESRAKQAEMEKKGSPVTVKPEVKAYVEVVAVSNKETIKETSAQRVDEVKVASGSIPQVPLTTPSDSPITAPPVGVTLPASVTGDKNASVLQTAIDSQRDAGSLNANNNANPAISDTNNRMYSTDTYSSAPGQATPTEAAVESAPTACESCSPSKATVTAEDTSSTPSNSSNGKAVSVSVSSVIHNQNVSYAPYPSPSPSIPPTSIPVSSASASPSTPLIIIPPPPASHSPPPPHPSANSQSYSHTPSPPPPPISPPSSGGESIYRTIMNRLTAIETNHTLFARYIEQQNAAVRDVIKRMGEDIGRLEGIGRAQSLMYQRSVQDSEKHRKRIEMDYGELMSRIEYLSEEIILEKRLGIAQLCLLLAVLVFMGLTRGSRGEPVVQTAPAPFNRSVREWGKRHFSFSSDWTNRFKKRSNSRSRTRSPMRPRPVSAKSYPAHLPLRQNGSQIEFPTSGWKNEPLEPVDLNIYSTIPTATSSTNPTETHVRDRTRTLSGSNISRPSALRTPGRRGNLNIHYPRPITPTRLAFRPPVLQRSNSQGTQTASGVWAGNVPKSAKKWARTAHLHEVRSAHPFGGSGGIVKIRGEKGGGRDNERENVDVFSAPATVPYMRGVGWGQEEYAVNGADKGGKGKAIDRAEASPRRRGMPNTNGHMEEGDWVDTDTNSGNGSEVDEFGILD</sequence>
<dbReference type="PROSITE" id="PS51469">
    <property type="entry name" value="SUN"/>
    <property type="match status" value="1"/>
</dbReference>
<dbReference type="Gene3D" id="2.60.120.260">
    <property type="entry name" value="Galactose-binding domain-like"/>
    <property type="match status" value="1"/>
</dbReference>
<feature type="compositionally biased region" description="Basic and acidic residues" evidence="5">
    <location>
        <begin position="942"/>
        <end position="956"/>
    </location>
</feature>
<organism evidence="8 9">
    <name type="scientific">Crucibulum laeve</name>
    <dbReference type="NCBI Taxonomy" id="68775"/>
    <lineage>
        <taxon>Eukaryota</taxon>
        <taxon>Fungi</taxon>
        <taxon>Dikarya</taxon>
        <taxon>Basidiomycota</taxon>
        <taxon>Agaricomycotina</taxon>
        <taxon>Agaricomycetes</taxon>
        <taxon>Agaricomycetidae</taxon>
        <taxon>Agaricales</taxon>
        <taxon>Agaricineae</taxon>
        <taxon>Nidulariaceae</taxon>
        <taxon>Crucibulum</taxon>
    </lineage>
</organism>
<dbReference type="PANTHER" id="PTHR12953">
    <property type="entry name" value="MEMBRANE PROTEIN CH1 RELATED"/>
    <property type="match status" value="1"/>
</dbReference>
<keyword evidence="2" id="KW-0812">Transmembrane</keyword>
<dbReference type="Pfam" id="PF07738">
    <property type="entry name" value="Sad1_UNC"/>
    <property type="match status" value="1"/>
</dbReference>
<evidence type="ECO:0000256" key="1">
    <source>
        <dbReference type="ARBA" id="ARBA00004308"/>
    </source>
</evidence>
<feature type="domain" description="SUN" evidence="7">
    <location>
        <begin position="128"/>
        <end position="305"/>
    </location>
</feature>
<reference evidence="8 9" key="1">
    <citation type="journal article" date="2019" name="Nat. Ecol. Evol.">
        <title>Megaphylogeny resolves global patterns of mushroom evolution.</title>
        <authorList>
            <person name="Varga T."/>
            <person name="Krizsan K."/>
            <person name="Foldi C."/>
            <person name="Dima B."/>
            <person name="Sanchez-Garcia M."/>
            <person name="Sanchez-Ramirez S."/>
            <person name="Szollosi G.J."/>
            <person name="Szarkandi J.G."/>
            <person name="Papp V."/>
            <person name="Albert L."/>
            <person name="Andreopoulos W."/>
            <person name="Angelini C."/>
            <person name="Antonin V."/>
            <person name="Barry K.W."/>
            <person name="Bougher N.L."/>
            <person name="Buchanan P."/>
            <person name="Buyck B."/>
            <person name="Bense V."/>
            <person name="Catcheside P."/>
            <person name="Chovatia M."/>
            <person name="Cooper J."/>
            <person name="Damon W."/>
            <person name="Desjardin D."/>
            <person name="Finy P."/>
            <person name="Geml J."/>
            <person name="Haridas S."/>
            <person name="Hughes K."/>
            <person name="Justo A."/>
            <person name="Karasinski D."/>
            <person name="Kautmanova I."/>
            <person name="Kiss B."/>
            <person name="Kocsube S."/>
            <person name="Kotiranta H."/>
            <person name="LaButti K.M."/>
            <person name="Lechner B.E."/>
            <person name="Liimatainen K."/>
            <person name="Lipzen A."/>
            <person name="Lukacs Z."/>
            <person name="Mihaltcheva S."/>
            <person name="Morgado L.N."/>
            <person name="Niskanen T."/>
            <person name="Noordeloos M.E."/>
            <person name="Ohm R.A."/>
            <person name="Ortiz-Santana B."/>
            <person name="Ovrebo C."/>
            <person name="Racz N."/>
            <person name="Riley R."/>
            <person name="Savchenko A."/>
            <person name="Shiryaev A."/>
            <person name="Soop K."/>
            <person name="Spirin V."/>
            <person name="Szebenyi C."/>
            <person name="Tomsovsky M."/>
            <person name="Tulloss R.E."/>
            <person name="Uehling J."/>
            <person name="Grigoriev I.V."/>
            <person name="Vagvolgyi C."/>
            <person name="Papp T."/>
            <person name="Martin F.M."/>
            <person name="Miettinen O."/>
            <person name="Hibbett D.S."/>
            <person name="Nagy L.G."/>
        </authorList>
    </citation>
    <scope>NUCLEOTIDE SEQUENCE [LARGE SCALE GENOMIC DNA]</scope>
    <source>
        <strain evidence="8 9">CBS 166.37</strain>
    </source>
</reference>
<feature type="region of interest" description="Disordered" evidence="5">
    <location>
        <begin position="787"/>
        <end position="837"/>
    </location>
</feature>
<dbReference type="GO" id="GO:0016020">
    <property type="term" value="C:membrane"/>
    <property type="evidence" value="ECO:0007669"/>
    <property type="project" value="InterPro"/>
</dbReference>
<keyword evidence="3" id="KW-1133">Transmembrane helix</keyword>
<evidence type="ECO:0000313" key="9">
    <source>
        <dbReference type="Proteomes" id="UP000308652"/>
    </source>
</evidence>
<dbReference type="InterPro" id="IPR012919">
    <property type="entry name" value="SUN_dom"/>
</dbReference>
<feature type="compositionally biased region" description="Low complexity" evidence="5">
    <location>
        <begin position="552"/>
        <end position="561"/>
    </location>
</feature>